<dbReference type="OrthoDB" id="5194954at2"/>
<name>Q93IU6_STRCO</name>
<evidence type="ECO:0000313" key="2">
    <source>
        <dbReference type="EMBL" id="CAC44316.1"/>
    </source>
</evidence>
<dbReference type="EMBL" id="AL939122">
    <property type="protein sequence ID" value="CAC44316.1"/>
    <property type="molecule type" value="Genomic_DNA"/>
</dbReference>
<dbReference type="HOGENOM" id="CLU_148712_1_0_11"/>
<accession>Q93IU6</accession>
<dbReference type="Proteomes" id="UP000001973">
    <property type="component" value="Chromosome"/>
</dbReference>
<evidence type="ECO:0000256" key="1">
    <source>
        <dbReference type="SAM" id="MobiDB-lite"/>
    </source>
</evidence>
<dbReference type="PaxDb" id="100226-SCO5109"/>
<gene>
    <name evidence="2" type="ordered locus">SCO5109</name>
    <name evidence="2" type="ORF">SCBAC31E11.05c</name>
</gene>
<dbReference type="InParanoid" id="Q93IU6"/>
<keyword evidence="3" id="KW-1185">Reference proteome</keyword>
<dbReference type="KEGG" id="sco:SCO5109"/>
<reference evidence="2 3" key="1">
    <citation type="journal article" date="1996" name="Mol. Microbiol.">
        <title>A set of ordered cosmids and a detailed genetic and physical map for the 8 Mb Streptomyces coelicolor A3(2) chromosome.</title>
        <authorList>
            <person name="Redenbach M."/>
            <person name="Kieser H.M."/>
            <person name="Denapaite D."/>
            <person name="Eichner A."/>
            <person name="Cullum J."/>
            <person name="Kinashi H."/>
            <person name="Hopwood D.A."/>
        </authorList>
    </citation>
    <scope>NUCLEOTIDE SEQUENCE [LARGE SCALE GENOMIC DNA]</scope>
    <source>
        <strain evidence="3">ATCC BAA-471 / A3(2) / M145</strain>
    </source>
</reference>
<proteinExistence type="predicted"/>
<organism evidence="2 3">
    <name type="scientific">Streptomyces coelicolor (strain ATCC BAA-471 / A3(2) / M145)</name>
    <dbReference type="NCBI Taxonomy" id="100226"/>
    <lineage>
        <taxon>Bacteria</taxon>
        <taxon>Bacillati</taxon>
        <taxon>Actinomycetota</taxon>
        <taxon>Actinomycetes</taxon>
        <taxon>Kitasatosporales</taxon>
        <taxon>Streptomycetaceae</taxon>
        <taxon>Streptomyces</taxon>
        <taxon>Streptomyces albidoflavus group</taxon>
    </lineage>
</organism>
<protein>
    <submittedName>
        <fullName evidence="2">Uncharacterized protein</fullName>
    </submittedName>
</protein>
<dbReference type="EMBL" id="AL645882">
    <property type="protein sequence ID" value="CAC44316.1"/>
    <property type="molecule type" value="Genomic_DNA"/>
</dbReference>
<dbReference type="STRING" id="100226.gene:17762758"/>
<feature type="compositionally biased region" description="Basic residues" evidence="1">
    <location>
        <begin position="1"/>
        <end position="10"/>
    </location>
</feature>
<feature type="region of interest" description="Disordered" evidence="1">
    <location>
        <begin position="1"/>
        <end position="43"/>
    </location>
</feature>
<dbReference type="PATRIC" id="fig|100226.15.peg.5191"/>
<evidence type="ECO:0000313" key="3">
    <source>
        <dbReference type="Proteomes" id="UP000001973"/>
    </source>
</evidence>
<sequence>MPPAVHRRAPANRCTSLPSDWCDARHSQAHERSPPRPAAHCRVRRKRGHVLSVHDDLSSVQRSLDELSRTVTRLEQQLGSGDLEVRRVRTDADHLRESVALLRAATAAPQAPRRPDLVPIPDTPYDGSLWTDSDDEGLGARDRRAP</sequence>
<reference evidence="2 3" key="2">
    <citation type="journal article" date="2002" name="Nature">
        <title>Complete genome sequence of the model actinomycete Streptomyces coelicolor A3(2).</title>
        <authorList>
            <person name="Bentley S.D."/>
            <person name="Chater K.F."/>
            <person name="Cerdeno-Tarraga A.M."/>
            <person name="Challis G.L."/>
            <person name="Thomson N.R."/>
            <person name="James K.D."/>
            <person name="Harris D.E."/>
            <person name="Quail M.A."/>
            <person name="Kieser H."/>
            <person name="Harper D."/>
            <person name="Bateman A."/>
            <person name="Brown S."/>
            <person name="Chandra G."/>
            <person name="Chen C.W."/>
            <person name="Collins M."/>
            <person name="Cronin A."/>
            <person name="Fraser A."/>
            <person name="Goble A."/>
            <person name="Hidalgo J."/>
            <person name="Hornsby T."/>
            <person name="Howarth S."/>
            <person name="Huang C.H."/>
            <person name="Kieser T."/>
            <person name="Larke L."/>
            <person name="Murphy L."/>
            <person name="Oliver K."/>
            <person name="O'Neil S."/>
            <person name="Rabbinowitsch E."/>
            <person name="Rajandream M.A."/>
            <person name="Rutherford K."/>
            <person name="Rutter S."/>
            <person name="Seeger K."/>
            <person name="Saunders D."/>
            <person name="Sharp S."/>
            <person name="Squares R."/>
            <person name="Squares S."/>
            <person name="Taylor K."/>
            <person name="Warren T."/>
            <person name="Wietzorrek A."/>
            <person name="Woodward J."/>
            <person name="Barrell B.G."/>
            <person name="Parkhill J."/>
            <person name="Hopwood D.A."/>
        </authorList>
    </citation>
    <scope>NUCLEOTIDE SEQUENCE [LARGE SCALE GENOMIC DNA]</scope>
    <source>
        <strain evidence="3">ATCC BAA-471 / A3(2) / M145</strain>
    </source>
</reference>
<dbReference type="AlphaFoldDB" id="Q93IU6"/>
<feature type="compositionally biased region" description="Basic and acidic residues" evidence="1">
    <location>
        <begin position="22"/>
        <end position="34"/>
    </location>
</feature>
<dbReference type="eggNOG" id="ENOG5033B7E">
    <property type="taxonomic scope" value="Bacteria"/>
</dbReference>
<feature type="region of interest" description="Disordered" evidence="1">
    <location>
        <begin position="106"/>
        <end position="146"/>
    </location>
</feature>